<dbReference type="PANTHER" id="PTHR30419:SF8">
    <property type="entry name" value="NITROGEN ASSIMILATION TRANSCRIPTIONAL ACTIVATOR-RELATED"/>
    <property type="match status" value="1"/>
</dbReference>
<dbReference type="FunFam" id="1.10.10.10:FF:000001">
    <property type="entry name" value="LysR family transcriptional regulator"/>
    <property type="match status" value="1"/>
</dbReference>
<comment type="similarity">
    <text evidence="1">Belongs to the LysR transcriptional regulatory family.</text>
</comment>
<dbReference type="SUPFAM" id="SSF46785">
    <property type="entry name" value="Winged helix' DNA-binding domain"/>
    <property type="match status" value="1"/>
</dbReference>
<keyword evidence="3" id="KW-0238">DNA-binding</keyword>
<dbReference type="PANTHER" id="PTHR30419">
    <property type="entry name" value="HTH-TYPE TRANSCRIPTIONAL REGULATOR YBHD"/>
    <property type="match status" value="1"/>
</dbReference>
<evidence type="ECO:0000313" key="6">
    <source>
        <dbReference type="EMBL" id="RJG23450.1"/>
    </source>
</evidence>
<dbReference type="GO" id="GO:0003677">
    <property type="term" value="F:DNA binding"/>
    <property type="evidence" value="ECO:0007669"/>
    <property type="project" value="UniProtKB-KW"/>
</dbReference>
<protein>
    <submittedName>
        <fullName evidence="6">LysR family transcriptional regulator</fullName>
    </submittedName>
</protein>
<evidence type="ECO:0000259" key="5">
    <source>
        <dbReference type="PROSITE" id="PS50931"/>
    </source>
</evidence>
<evidence type="ECO:0000256" key="4">
    <source>
        <dbReference type="ARBA" id="ARBA00023163"/>
    </source>
</evidence>
<sequence>MELRDLRFFLAVVENPSFSRAAEQMGVSQQAISRHIQGLEQSVGVQLLERDQRAAVPTALGRSLVHYAHNILAESAGFQRQVDDALAGRRASVRLGSSPTASTQLVSEAVLSLQRDRGHLHLDVIAGALPSAAHSLMNGEMDLFVGIDNGSVVYEGIERETLGTELYCVVAGNQHPLAQMRAPAPELLCQSDWILGKFLGEVEAGWRDAFVTRGLPVPAPKITTTSLDFCKTILISSPYLSLLPKQLVESDIDSGALSCLMTEGFMWERPIALFYRRNTTFSEATMATIDALRVAAHKYRRALAASAATR</sequence>
<reference evidence="6 7" key="1">
    <citation type="submission" date="2018-09" db="EMBL/GenBank/DDBJ databases">
        <authorList>
            <person name="Zhu H."/>
        </authorList>
    </citation>
    <scope>NUCLEOTIDE SEQUENCE [LARGE SCALE GENOMIC DNA]</scope>
    <source>
        <strain evidence="6 7">K1S02-61</strain>
    </source>
</reference>
<dbReference type="InterPro" id="IPR050950">
    <property type="entry name" value="HTH-type_LysR_regulators"/>
</dbReference>
<dbReference type="RefSeq" id="WP_119809699.1">
    <property type="nucleotide sequence ID" value="NZ_QYUP01000043.1"/>
</dbReference>
<evidence type="ECO:0000313" key="7">
    <source>
        <dbReference type="Proteomes" id="UP000284006"/>
    </source>
</evidence>
<dbReference type="PRINTS" id="PR00039">
    <property type="entry name" value="HTHLYSR"/>
</dbReference>
<dbReference type="Pfam" id="PF03466">
    <property type="entry name" value="LysR_substrate"/>
    <property type="match status" value="1"/>
</dbReference>
<dbReference type="InterPro" id="IPR005119">
    <property type="entry name" value="LysR_subst-bd"/>
</dbReference>
<dbReference type="SUPFAM" id="SSF53850">
    <property type="entry name" value="Periplasmic binding protein-like II"/>
    <property type="match status" value="1"/>
</dbReference>
<feature type="domain" description="HTH lysR-type" evidence="5">
    <location>
        <begin position="1"/>
        <end position="58"/>
    </location>
</feature>
<dbReference type="InterPro" id="IPR000847">
    <property type="entry name" value="LysR_HTH_N"/>
</dbReference>
<dbReference type="Proteomes" id="UP000284006">
    <property type="component" value="Unassembled WGS sequence"/>
</dbReference>
<dbReference type="AlphaFoldDB" id="A0A418Y6F2"/>
<evidence type="ECO:0000256" key="3">
    <source>
        <dbReference type="ARBA" id="ARBA00023125"/>
    </source>
</evidence>
<name>A0A418Y6F2_9BURK</name>
<dbReference type="Pfam" id="PF00126">
    <property type="entry name" value="HTH_1"/>
    <property type="match status" value="1"/>
</dbReference>
<keyword evidence="7" id="KW-1185">Reference proteome</keyword>
<dbReference type="OrthoDB" id="9133980at2"/>
<evidence type="ECO:0000256" key="2">
    <source>
        <dbReference type="ARBA" id="ARBA00023015"/>
    </source>
</evidence>
<proteinExistence type="inferred from homology"/>
<dbReference type="Gene3D" id="3.40.190.10">
    <property type="entry name" value="Periplasmic binding protein-like II"/>
    <property type="match status" value="2"/>
</dbReference>
<accession>A0A418Y6F2</accession>
<dbReference type="GO" id="GO:0003700">
    <property type="term" value="F:DNA-binding transcription factor activity"/>
    <property type="evidence" value="ECO:0007669"/>
    <property type="project" value="InterPro"/>
</dbReference>
<evidence type="ECO:0000256" key="1">
    <source>
        <dbReference type="ARBA" id="ARBA00009437"/>
    </source>
</evidence>
<gene>
    <name evidence="6" type="ORF">D3872_04660</name>
</gene>
<keyword evidence="4" id="KW-0804">Transcription</keyword>
<comment type="caution">
    <text evidence="6">The sequence shown here is derived from an EMBL/GenBank/DDBJ whole genome shotgun (WGS) entry which is preliminary data.</text>
</comment>
<dbReference type="Gene3D" id="1.10.10.10">
    <property type="entry name" value="Winged helix-like DNA-binding domain superfamily/Winged helix DNA-binding domain"/>
    <property type="match status" value="1"/>
</dbReference>
<dbReference type="PROSITE" id="PS50931">
    <property type="entry name" value="HTH_LYSR"/>
    <property type="match status" value="1"/>
</dbReference>
<dbReference type="InterPro" id="IPR036390">
    <property type="entry name" value="WH_DNA-bd_sf"/>
</dbReference>
<dbReference type="InterPro" id="IPR036388">
    <property type="entry name" value="WH-like_DNA-bd_sf"/>
</dbReference>
<organism evidence="6 7">
    <name type="scientific">Massilia cavernae</name>
    <dbReference type="NCBI Taxonomy" id="2320864"/>
    <lineage>
        <taxon>Bacteria</taxon>
        <taxon>Pseudomonadati</taxon>
        <taxon>Pseudomonadota</taxon>
        <taxon>Betaproteobacteria</taxon>
        <taxon>Burkholderiales</taxon>
        <taxon>Oxalobacteraceae</taxon>
        <taxon>Telluria group</taxon>
        <taxon>Massilia</taxon>
    </lineage>
</organism>
<keyword evidence="2" id="KW-0805">Transcription regulation</keyword>
<dbReference type="GO" id="GO:0005829">
    <property type="term" value="C:cytosol"/>
    <property type="evidence" value="ECO:0007669"/>
    <property type="project" value="TreeGrafter"/>
</dbReference>
<dbReference type="EMBL" id="QYUP01000043">
    <property type="protein sequence ID" value="RJG23450.1"/>
    <property type="molecule type" value="Genomic_DNA"/>
</dbReference>